<dbReference type="Proteomes" id="UP000219860">
    <property type="component" value="Chromosome 12"/>
</dbReference>
<evidence type="ECO:0000313" key="4">
    <source>
        <dbReference type="EMBL" id="SCO63854.1"/>
    </source>
</evidence>
<dbReference type="OMA" id="YYIFKHL"/>
<dbReference type="EMBL" id="LT608260">
    <property type="protein sequence ID" value="SCO63854.1"/>
    <property type="molecule type" value="Genomic_DNA"/>
</dbReference>
<accession>A0A0Y9YTI0</accession>
<reference evidence="1 5" key="1">
    <citation type="submission" date="2016-02" db="EMBL/GenBank/DDBJ databases">
        <authorList>
            <consortium name="Pathogen Informatics"/>
        </authorList>
    </citation>
    <scope>NUCLEOTIDE SEQUENCE [LARGE SCALE GENOMIC DNA]</scope>
    <source>
        <strain evidence="1 5">K173</strain>
        <strain evidence="2 8">NK65 ny</strain>
        <strain evidence="3 7">NK65e</strain>
        <strain evidence="4 6">SP11 Antwerpcl1</strain>
    </source>
</reference>
<name>A0A0Y9YTI0_PLABE</name>
<proteinExistence type="predicted"/>
<evidence type="ECO:0000313" key="6">
    <source>
        <dbReference type="Proteomes" id="UP000219860"/>
    </source>
</evidence>
<dbReference type="Proteomes" id="UP000069549">
    <property type="component" value="Chromosome 12"/>
</dbReference>
<evidence type="ECO:0008006" key="9">
    <source>
        <dbReference type="Google" id="ProtNLM"/>
    </source>
</evidence>
<gene>
    <name evidence="1" type="ORF">PBK173_000351300</name>
    <name evidence="3" type="ORF">PBNK65E_000342000</name>
    <name evidence="2" type="ORF">PBNK65NY_000341700</name>
    <name evidence="4" type="ORF">PBSP11A_000342200</name>
</gene>
<evidence type="ECO:0000313" key="5">
    <source>
        <dbReference type="Proteomes" id="UP000069549"/>
    </source>
</evidence>
<dbReference type="EMBL" id="LT614638">
    <property type="protein sequence ID" value="SCN27427.1"/>
    <property type="molecule type" value="Genomic_DNA"/>
</dbReference>
<protein>
    <recommendedName>
        <fullName evidence="9">RAP protein</fullName>
    </recommendedName>
</protein>
<dbReference type="Proteomes" id="UP000516480">
    <property type="component" value="Chromosome 12"/>
</dbReference>
<dbReference type="Proteomes" id="UP000220214">
    <property type="component" value="Chromosome 12"/>
</dbReference>
<evidence type="ECO:0000313" key="1">
    <source>
        <dbReference type="EMBL" id="CXI82478.1"/>
    </source>
</evidence>
<evidence type="ECO:0000313" key="8">
    <source>
        <dbReference type="Proteomes" id="UP000516480"/>
    </source>
</evidence>
<dbReference type="EMBL" id="LT608148">
    <property type="protein sequence ID" value="SCM25630.1"/>
    <property type="molecule type" value="Genomic_DNA"/>
</dbReference>
<evidence type="ECO:0000313" key="3">
    <source>
        <dbReference type="EMBL" id="SCN27427.1"/>
    </source>
</evidence>
<dbReference type="VEuPathDB" id="PlasmoDB:PBANKA_1238500"/>
<evidence type="ECO:0000313" key="2">
    <source>
        <dbReference type="EMBL" id="SCM25630.1"/>
    </source>
</evidence>
<sequence length="1314" mass="158237">MIFKPLFNKAKIVCEKQKNKISKSIVGNNHHGNKNFSSTNDEFIRNPLKKKQGYEKFIQLKHSDSATTFEKSGILKATNWPKKKASKKKNELHILLTNKKTKTVNYHELNVVITKKINNMENINEVYKYIYYNKDILVPINYVVCIYKIYKLIKEKDYKIMNYSYYINNNLMKLNIDEFNKIVNLSETNEYSDLCNNILRKNTKKYQNDSQNSNEENKLTKKNNPIEININNIKNNYNLCYTNYYSTNGFCLDYKNDIIQYILEKINKNYFIKKLTYRHLTNLLYSLINIKYYNIPTYLIYIKHINNMYIYLSSQSISNIAYSYSQLFYFYSIDFTKYYENYIFKYYTFLNKYVGKNNIQNDHINLMFLLLSRCMASKIVKHINVIHNNRYNIDRFYHGHLSNLKELNEKEKKMNFLLINENKYEDQNIIDSEEGKNISKDIRKKDKIFQELFIFLWAISKIKINNIYVDLLHHLIYTNRVYFLLNLNEKDICNLIQSLNIYYPIKKLSQVYKSSLNYKISITNENNFFSFNYDIYLKGALLLAIYNIKKFNYHHYSIILKSIQSIQSFFQTYKNKEEIHNYNGINTFGNCINKKSYFPEDKEIQDHEISYEPFHKTYIDNYQNYLKTTKTMDYKDCANKINDVNLKGIELVLSKLTKCIVNKLSKKLKNENNSLTRILNYSSKNLSFLNLQNISTYLYSLAHISDIYINSELKTNLYDIIIKILEDKIKYISIFDIKGINLKNIDECLQKHYDNLICLSNINYALNKNNIINECIIINSYLYLYNFYECFFKIYKNNKSILNFLNYVDKINERILSIYNWTISHTNISFMSLLNLTNYNYLYILYKMSLFNTIEVNSPFLNGKNGINIFIYLKKMLLPITLYNSITMNQLRLTIKILINYYMLTKNDRNSNNHIYNMEKYHDDILTCMYSISLIITNLSHNLKNKQDNISNISNKFHDYDPIQYIQFYIDMSTQLLKCYFYQLYRINGNSIKKYILSNTKNEETIMKFYTFYLFVKQNTINNSTFKYNRGFLVKFLNFNKIDKTEFEFLETFFSNFPKSYIISDTQDKISKSYEKEQDPNLNVNKIRDTMKKWEISNMYGINNYNYIPTENLGIFYLFQKGIHKNELKMNRQIVEFFKNHNLDLSDIFHKEFCDFIKSIEQEIILIFKKVQSSKSHIKLYQYIKHVLKKKKNNNNNNNNNNNLDNKEKFLDEDNNFEHIKNEYIIKKDNFFFIVDIYDELTNTIFEINGNSHYTKQYISTNIHNNSRFFYNYKSYYIFKHLILNKYYNIVHLPLHDTKLCKQIISEYYREKIL</sequence>
<organism evidence="1 5">
    <name type="scientific">Plasmodium berghei</name>
    <dbReference type="NCBI Taxonomy" id="5821"/>
    <lineage>
        <taxon>Eukaryota</taxon>
        <taxon>Sar</taxon>
        <taxon>Alveolata</taxon>
        <taxon>Apicomplexa</taxon>
        <taxon>Aconoidasida</taxon>
        <taxon>Haemosporida</taxon>
        <taxon>Plasmodiidae</taxon>
        <taxon>Plasmodium</taxon>
        <taxon>Plasmodium (Vinckeia)</taxon>
    </lineage>
</organism>
<evidence type="ECO:0000313" key="7">
    <source>
        <dbReference type="Proteomes" id="UP000220214"/>
    </source>
</evidence>
<dbReference type="EMBL" id="LT160032">
    <property type="protein sequence ID" value="CXI82478.1"/>
    <property type="molecule type" value="Genomic_DNA"/>
</dbReference>
<dbReference type="OrthoDB" id="392728at2759"/>